<accession>A0A4D6NNK1</accession>
<dbReference type="AlphaFoldDB" id="A0A4D6NNK1"/>
<protein>
    <submittedName>
        <fullName evidence="2">Uncharacterized protein</fullName>
    </submittedName>
</protein>
<evidence type="ECO:0000256" key="1">
    <source>
        <dbReference type="SAM" id="MobiDB-lite"/>
    </source>
</evidence>
<sequence length="115" mass="12437">MLLRATTQGIPRALTPISSHNSRDMFRAITQGTPAIPPLKHHQKPCRSRLQKKPPKVAAAKLRGEGHVPPGAASSRLSSGGRVLPGAKRLINPKRYRHRLVRSPSSPGARVPSAH</sequence>
<gene>
    <name evidence="2" type="ORF">DEO72_LG11g1924</name>
</gene>
<organism evidence="2 3">
    <name type="scientific">Vigna unguiculata</name>
    <name type="common">Cowpea</name>
    <dbReference type="NCBI Taxonomy" id="3917"/>
    <lineage>
        <taxon>Eukaryota</taxon>
        <taxon>Viridiplantae</taxon>
        <taxon>Streptophyta</taxon>
        <taxon>Embryophyta</taxon>
        <taxon>Tracheophyta</taxon>
        <taxon>Spermatophyta</taxon>
        <taxon>Magnoliopsida</taxon>
        <taxon>eudicotyledons</taxon>
        <taxon>Gunneridae</taxon>
        <taxon>Pentapetalae</taxon>
        <taxon>rosids</taxon>
        <taxon>fabids</taxon>
        <taxon>Fabales</taxon>
        <taxon>Fabaceae</taxon>
        <taxon>Papilionoideae</taxon>
        <taxon>50 kb inversion clade</taxon>
        <taxon>NPAAA clade</taxon>
        <taxon>indigoferoid/millettioid clade</taxon>
        <taxon>Phaseoleae</taxon>
        <taxon>Vigna</taxon>
    </lineage>
</organism>
<dbReference type="Proteomes" id="UP000501690">
    <property type="component" value="Linkage Group LG11"/>
</dbReference>
<feature type="region of interest" description="Disordered" evidence="1">
    <location>
        <begin position="1"/>
        <end position="115"/>
    </location>
</feature>
<reference evidence="2 3" key="1">
    <citation type="submission" date="2019-04" db="EMBL/GenBank/DDBJ databases">
        <title>An improved genome assembly and genetic linkage map for asparagus bean, Vigna unguiculata ssp. sesquipedialis.</title>
        <authorList>
            <person name="Xia Q."/>
            <person name="Zhang R."/>
            <person name="Dong Y."/>
        </authorList>
    </citation>
    <scope>NUCLEOTIDE SEQUENCE [LARGE SCALE GENOMIC DNA]</scope>
    <source>
        <tissue evidence="2">Leaf</tissue>
    </source>
</reference>
<evidence type="ECO:0000313" key="2">
    <source>
        <dbReference type="EMBL" id="QCE14918.1"/>
    </source>
</evidence>
<dbReference type="EMBL" id="CP039355">
    <property type="protein sequence ID" value="QCE14918.1"/>
    <property type="molecule type" value="Genomic_DNA"/>
</dbReference>
<evidence type="ECO:0000313" key="3">
    <source>
        <dbReference type="Proteomes" id="UP000501690"/>
    </source>
</evidence>
<name>A0A4D6NNK1_VIGUN</name>
<feature type="compositionally biased region" description="Low complexity" evidence="1">
    <location>
        <begin position="70"/>
        <end position="86"/>
    </location>
</feature>
<keyword evidence="3" id="KW-1185">Reference proteome</keyword>
<proteinExistence type="predicted"/>
<feature type="compositionally biased region" description="Basic residues" evidence="1">
    <location>
        <begin position="91"/>
        <end position="101"/>
    </location>
</feature>
<feature type="compositionally biased region" description="Basic residues" evidence="1">
    <location>
        <begin position="39"/>
        <end position="55"/>
    </location>
</feature>